<evidence type="ECO:0000256" key="4">
    <source>
        <dbReference type="ARBA" id="ARBA00023136"/>
    </source>
</evidence>
<feature type="transmembrane region" description="Helical" evidence="5">
    <location>
        <begin position="230"/>
        <end position="251"/>
    </location>
</feature>
<dbReference type="Proteomes" id="UP000187209">
    <property type="component" value="Unassembled WGS sequence"/>
</dbReference>
<evidence type="ECO:0000256" key="3">
    <source>
        <dbReference type="ARBA" id="ARBA00022989"/>
    </source>
</evidence>
<dbReference type="InterPro" id="IPR003689">
    <property type="entry name" value="ZIP"/>
</dbReference>
<keyword evidence="3 5" id="KW-1133">Transmembrane helix</keyword>
<dbReference type="EMBL" id="MPUH01000120">
    <property type="protein sequence ID" value="OMJ89658.1"/>
    <property type="molecule type" value="Genomic_DNA"/>
</dbReference>
<dbReference type="GO" id="GO:0016020">
    <property type="term" value="C:membrane"/>
    <property type="evidence" value="ECO:0007669"/>
    <property type="project" value="UniProtKB-SubCell"/>
</dbReference>
<sequence length="309" mass="33670">MEVLILKGVFFCLVLVGALVASLIPDNVSGSKISKFLARIGKTFAAGVFLGIAFLHLLPESSEKLTGYKYPLSGLIAVIAYFMMLFTERVAFTDHSLVSHGKKHTDLGCHSDEDHSDEEETKLKHVLSTRTRLYSHIEEGDGENCITLCTEPLKQPLIEHKEKSTLSSSFFLACALSIHSVIEGITVGIQSEYGPTLSLAIAILIHKLPEALVVGITLAATAKKTRCAMILIYCFATPIGVVVGFIVGLDFNPVVEGVFLACCVGTFLYISCTEIIVEEFAVPREKYQKYFSAAFGFAFIALLSVFEGK</sequence>
<feature type="transmembrane region" description="Helical" evidence="5">
    <location>
        <begin position="70"/>
        <end position="87"/>
    </location>
</feature>
<dbReference type="Pfam" id="PF02535">
    <property type="entry name" value="Zip"/>
    <property type="match status" value="1"/>
</dbReference>
<reference evidence="6 7" key="1">
    <citation type="submission" date="2016-11" db="EMBL/GenBank/DDBJ databases">
        <title>The macronuclear genome of Stentor coeruleus: a giant cell with tiny introns.</title>
        <authorList>
            <person name="Slabodnick M."/>
            <person name="Ruby J.G."/>
            <person name="Reiff S.B."/>
            <person name="Swart E.C."/>
            <person name="Gosai S."/>
            <person name="Prabakaran S."/>
            <person name="Witkowska E."/>
            <person name="Larue G.E."/>
            <person name="Fisher S."/>
            <person name="Freeman R.M."/>
            <person name="Gunawardena J."/>
            <person name="Chu W."/>
            <person name="Stover N.A."/>
            <person name="Gregory B.D."/>
            <person name="Nowacki M."/>
            <person name="Derisi J."/>
            <person name="Roy S.W."/>
            <person name="Marshall W.F."/>
            <person name="Sood P."/>
        </authorList>
    </citation>
    <scope>NUCLEOTIDE SEQUENCE [LARGE SCALE GENOMIC DNA]</scope>
    <source>
        <strain evidence="6">WM001</strain>
    </source>
</reference>
<evidence type="ECO:0000313" key="7">
    <source>
        <dbReference type="Proteomes" id="UP000187209"/>
    </source>
</evidence>
<evidence type="ECO:0000256" key="1">
    <source>
        <dbReference type="ARBA" id="ARBA00004141"/>
    </source>
</evidence>
<dbReference type="PANTHER" id="PTHR11040:SF44">
    <property type="entry name" value="PROTEIN ZNTC-RELATED"/>
    <property type="match status" value="1"/>
</dbReference>
<dbReference type="GO" id="GO:0005385">
    <property type="term" value="F:zinc ion transmembrane transporter activity"/>
    <property type="evidence" value="ECO:0007669"/>
    <property type="project" value="TreeGrafter"/>
</dbReference>
<comment type="subcellular location">
    <subcellularLocation>
        <location evidence="1">Membrane</location>
        <topology evidence="1">Multi-pass membrane protein</topology>
    </subcellularLocation>
</comment>
<protein>
    <submittedName>
        <fullName evidence="6">Uncharacterized protein</fullName>
    </submittedName>
</protein>
<evidence type="ECO:0000256" key="5">
    <source>
        <dbReference type="SAM" id="Phobius"/>
    </source>
</evidence>
<gene>
    <name evidence="6" type="ORF">SteCoe_8105</name>
</gene>
<feature type="transmembrane region" description="Helical" evidence="5">
    <location>
        <begin position="197"/>
        <end position="218"/>
    </location>
</feature>
<feature type="transmembrane region" description="Helical" evidence="5">
    <location>
        <begin position="289"/>
        <end position="306"/>
    </location>
</feature>
<evidence type="ECO:0000256" key="2">
    <source>
        <dbReference type="ARBA" id="ARBA00022692"/>
    </source>
</evidence>
<feature type="transmembrane region" description="Helical" evidence="5">
    <location>
        <begin position="36"/>
        <end position="58"/>
    </location>
</feature>
<dbReference type="AlphaFoldDB" id="A0A1R2CKW4"/>
<accession>A0A1R2CKW4</accession>
<feature type="transmembrane region" description="Helical" evidence="5">
    <location>
        <begin position="6"/>
        <end position="24"/>
    </location>
</feature>
<feature type="transmembrane region" description="Helical" evidence="5">
    <location>
        <begin position="257"/>
        <end position="277"/>
    </location>
</feature>
<keyword evidence="7" id="KW-1185">Reference proteome</keyword>
<keyword evidence="4 5" id="KW-0472">Membrane</keyword>
<organism evidence="6 7">
    <name type="scientific">Stentor coeruleus</name>
    <dbReference type="NCBI Taxonomy" id="5963"/>
    <lineage>
        <taxon>Eukaryota</taxon>
        <taxon>Sar</taxon>
        <taxon>Alveolata</taxon>
        <taxon>Ciliophora</taxon>
        <taxon>Postciliodesmatophora</taxon>
        <taxon>Heterotrichea</taxon>
        <taxon>Heterotrichida</taxon>
        <taxon>Stentoridae</taxon>
        <taxon>Stentor</taxon>
    </lineage>
</organism>
<keyword evidence="2 5" id="KW-0812">Transmembrane</keyword>
<dbReference type="OrthoDB" id="10263369at2759"/>
<name>A0A1R2CKW4_9CILI</name>
<feature type="transmembrane region" description="Helical" evidence="5">
    <location>
        <begin position="170"/>
        <end position="191"/>
    </location>
</feature>
<proteinExistence type="predicted"/>
<evidence type="ECO:0000313" key="6">
    <source>
        <dbReference type="EMBL" id="OMJ89658.1"/>
    </source>
</evidence>
<dbReference type="PANTHER" id="PTHR11040">
    <property type="entry name" value="ZINC/IRON TRANSPORTER"/>
    <property type="match status" value="1"/>
</dbReference>
<comment type="caution">
    <text evidence="6">The sequence shown here is derived from an EMBL/GenBank/DDBJ whole genome shotgun (WGS) entry which is preliminary data.</text>
</comment>